<dbReference type="PANTHER" id="PTHR22674:SF6">
    <property type="entry name" value="NTPASE KAP FAMILY P-LOOP DOMAIN-CONTAINING PROTEIN 1"/>
    <property type="match status" value="1"/>
</dbReference>
<dbReference type="InterPro" id="IPR052754">
    <property type="entry name" value="NTPase_KAP_P-loop"/>
</dbReference>
<keyword evidence="3" id="KW-1185">Reference proteome</keyword>
<feature type="domain" description="KAP NTPase" evidence="1">
    <location>
        <begin position="22"/>
        <end position="318"/>
    </location>
</feature>
<dbReference type="InterPro" id="IPR027417">
    <property type="entry name" value="P-loop_NTPase"/>
</dbReference>
<dbReference type="Proteomes" id="UP000310639">
    <property type="component" value="Chromosome"/>
</dbReference>
<dbReference type="KEGG" id="nft:FBF37_01445"/>
<dbReference type="PANTHER" id="PTHR22674">
    <property type="entry name" value="NTPASE, KAP FAMILY P-LOOP DOMAIN-CONTAINING 1"/>
    <property type="match status" value="1"/>
</dbReference>
<sequence length="742" mass="84796">MNTYSSDSPINSKKYDSLGRLSFAEKIVSILNSLDKEKSFIIGLYASWGSGKTSTINLIEQRINDSTRKHKPVLVKLNAWELNGNGDAIFHEILKNIYEKVTDKAFGGFREKTSKFFGKLSRAKLPIDSTIEIDLNSGGRKETSIYLGRITASMDYVSRILQSSYFINKIKIKTQEKIKKSGKKVIVVIDDIDRLESQSIADLMHIIAQIANYAGIVYILPFDNRYVASAIEQFLPQGASGQEYLEKIIQIPLELPKASRSSLNRMLAATIESICKQHSIVLEENEIERFRLILEYHNLGAYIQSPRDINQLNNSLLFRLPLCHGEMNMVDVIVLEIIRLFDDGLYKRIKDNGDMLIEKNSSKYGINDDASRKKDLQNTFGGDDRWLEIVQELFPFVAYTLKGYGNINEDDLRYHQRIASDYYFEKFFASLDEIEDISDVAVMNLLTNSADEASIRKNLHIINENNIATALWIISKRHSVIENKLAFCTCLLDLIEGMPTARSSSLTLTALERVLFTIDGILAGEGEHEKITGYISLINHLFDQDRIDTFSRTIDHVIHYSTNKGNHSIELKKDQIQQYKTTALQYIRCFAKNDKLPLLSQNGSSIRLYTRWAEFSTREETSQHLEKKIQSADDVIGFILQFVGTWHTIGRSDYTYRDLTPDIMRSIDTVINIDTLHQIIISDPRYGTLGNIQEVDLVLFERPTTDSIRAIAKVGNEKSPELKEAIIKQFSYFFNKRQEAKE</sequence>
<reference evidence="2 3" key="1">
    <citation type="submission" date="2019-04" db="EMBL/GenBank/DDBJ databases">
        <title>Saccharibacteria TM7 genomes.</title>
        <authorList>
            <person name="Bor B."/>
            <person name="He X."/>
            <person name="Chen T."/>
            <person name="Dewhirst F.E."/>
        </authorList>
    </citation>
    <scope>NUCLEOTIDE SEQUENCE [LARGE SCALE GENOMIC DNA]</scope>
    <source>
        <strain evidence="2 3">BB001</strain>
    </source>
</reference>
<dbReference type="InterPro" id="IPR011646">
    <property type="entry name" value="KAP_P-loop"/>
</dbReference>
<evidence type="ECO:0000259" key="1">
    <source>
        <dbReference type="Pfam" id="PF07693"/>
    </source>
</evidence>
<dbReference type="RefSeq" id="WP_138078793.1">
    <property type="nucleotide sequence ID" value="NZ_CP040004.1"/>
</dbReference>
<dbReference type="AlphaFoldDB" id="A0A4P9A2W6"/>
<evidence type="ECO:0000313" key="2">
    <source>
        <dbReference type="EMBL" id="QCT42134.1"/>
    </source>
</evidence>
<proteinExistence type="predicted"/>
<accession>A0A4P9A2W6</accession>
<dbReference type="Gene3D" id="3.40.50.300">
    <property type="entry name" value="P-loop containing nucleotide triphosphate hydrolases"/>
    <property type="match status" value="1"/>
</dbReference>
<dbReference type="EMBL" id="CP040004">
    <property type="protein sequence ID" value="QCT42134.1"/>
    <property type="molecule type" value="Genomic_DNA"/>
</dbReference>
<dbReference type="SUPFAM" id="SSF52540">
    <property type="entry name" value="P-loop containing nucleoside triphosphate hydrolases"/>
    <property type="match status" value="1"/>
</dbReference>
<evidence type="ECO:0000313" key="3">
    <source>
        <dbReference type="Proteomes" id="UP000310639"/>
    </source>
</evidence>
<name>A0A4P9A2W6_9BACT</name>
<organism evidence="2 3">
    <name type="scientific">Candidatus Nanosynbacter featherlites</name>
    <dbReference type="NCBI Taxonomy" id="2572088"/>
    <lineage>
        <taxon>Bacteria</taxon>
        <taxon>Candidatus Saccharimonadota</taxon>
        <taxon>Candidatus Saccharimonadia</taxon>
        <taxon>Candidatus Nanosynbacterales</taxon>
        <taxon>Candidatus Nanosynbacteraceae</taxon>
        <taxon>Candidatus Nanosynbacter</taxon>
    </lineage>
</organism>
<dbReference type="Pfam" id="PF07693">
    <property type="entry name" value="KAP_NTPase"/>
    <property type="match status" value="1"/>
</dbReference>
<gene>
    <name evidence="2" type="ORF">FBF37_01445</name>
</gene>
<dbReference type="OrthoDB" id="88903at2"/>
<protein>
    <recommendedName>
        <fullName evidence="1">KAP NTPase domain-containing protein</fullName>
    </recommendedName>
</protein>